<dbReference type="Proteomes" id="UP000094068">
    <property type="component" value="Unassembled WGS sequence"/>
</dbReference>
<proteinExistence type="predicted"/>
<protein>
    <recommendedName>
        <fullName evidence="4">DUF3829 domain-containing protein</fullName>
    </recommendedName>
</protein>
<dbReference type="AlphaFoldDB" id="A0A1E5GMM1"/>
<feature type="signal peptide" evidence="1">
    <location>
        <begin position="1"/>
        <end position="20"/>
    </location>
</feature>
<evidence type="ECO:0008006" key="4">
    <source>
        <dbReference type="Google" id="ProtNLM"/>
    </source>
</evidence>
<comment type="caution">
    <text evidence="2">The sequence shown here is derived from an EMBL/GenBank/DDBJ whole genome shotgun (WGS) entry which is preliminary data.</text>
</comment>
<feature type="chain" id="PRO_5039515938" description="DUF3829 domain-containing protein" evidence="1">
    <location>
        <begin position="21"/>
        <end position="326"/>
    </location>
</feature>
<gene>
    <name evidence="2" type="ORF">BCR21_02835</name>
</gene>
<dbReference type="Pfam" id="PF12889">
    <property type="entry name" value="DUF3829"/>
    <property type="match status" value="1"/>
</dbReference>
<organism evidence="2 3">
    <name type="scientific">Enterococcus ureasiticus</name>
    <dbReference type="NCBI Taxonomy" id="903984"/>
    <lineage>
        <taxon>Bacteria</taxon>
        <taxon>Bacillati</taxon>
        <taxon>Bacillota</taxon>
        <taxon>Bacilli</taxon>
        <taxon>Lactobacillales</taxon>
        <taxon>Enterococcaceae</taxon>
        <taxon>Enterococcus</taxon>
    </lineage>
</organism>
<dbReference type="EMBL" id="MIJZ01000001">
    <property type="protein sequence ID" value="OEG13942.1"/>
    <property type="molecule type" value="Genomic_DNA"/>
</dbReference>
<dbReference type="STRING" id="903984.BCR21_02835"/>
<dbReference type="OrthoDB" id="1662689at2"/>
<dbReference type="InterPro" id="IPR024291">
    <property type="entry name" value="DUF3829"/>
</dbReference>
<reference evidence="3" key="1">
    <citation type="submission" date="2016-09" db="EMBL/GenBank/DDBJ databases">
        <authorList>
            <person name="Gulvik C.A."/>
        </authorList>
    </citation>
    <scope>NUCLEOTIDE SEQUENCE [LARGE SCALE GENOMIC DNA]</scope>
    <source>
        <strain evidence="3">DSM 23328</strain>
    </source>
</reference>
<sequence>MRNKGKMFTFILAFSLLALMVSCGKLDTAKESIKKYDSDSTKMNEVDKYNAYVDLFNVLTGELSTIKNSYTEKHMDEAGNFIPTGDKYAQAFTGATSLVQPAIEKADKGLSTKPKMDIDKDVAVMLDFLKKEISILEEIENYYEEKDFLNDHDEKGKELNAKLLSVYKETDEPIKIFCDKMRILMDETEKDDRKVHEKEDNKITLGMMQFIDAAKEARNLVNDSIAENGTINLTTEKYAEVNTKVSKSLDELKAVSKDSKAIEKEGFSSPTASNIIESFVSKASEFKTASNALYGSFGEDEEAVIDAVENIQSKYSALIDTYNKLG</sequence>
<evidence type="ECO:0000256" key="1">
    <source>
        <dbReference type="SAM" id="SignalP"/>
    </source>
</evidence>
<keyword evidence="1" id="KW-0732">Signal</keyword>
<accession>A0A1E5GMM1</accession>
<dbReference type="RefSeq" id="WP_069644994.1">
    <property type="nucleotide sequence ID" value="NZ_MIJZ01000001.1"/>
</dbReference>
<keyword evidence="3" id="KW-1185">Reference proteome</keyword>
<evidence type="ECO:0000313" key="2">
    <source>
        <dbReference type="EMBL" id="OEG13942.1"/>
    </source>
</evidence>
<dbReference type="PROSITE" id="PS51257">
    <property type="entry name" value="PROKAR_LIPOPROTEIN"/>
    <property type="match status" value="1"/>
</dbReference>
<evidence type="ECO:0000313" key="3">
    <source>
        <dbReference type="Proteomes" id="UP000094068"/>
    </source>
</evidence>
<name>A0A1E5GMM1_9ENTE</name>